<name>A0ABZ0ISN6_9BACT</name>
<sequence length="712" mass="81402">MRIATTVVFFLFVSISSALAQGQSDPRSLSYYFSDVEMHVDTMVYSWKKNSQIIQNRRQLPFAYDEENEVAEFYLRFSQIGDSNNLRLAPSKDYELIDSLLVYPGYARFKVRFRGLTESNFLKFTFEVSTDTSAYQLAELPLFPYTQTYVEIYPSADEVFIGEEVSFDITTNNASNIVYDNRWTSGLPINYRIDKQGSQLVMSIVPRNLGYQRVSIPLLVRKPILTSEGFSYHLQPLEYTFQVKSGRLVFLQIDRQEITPPDDNTVPIEILIDNNRNLELGKTYRVENQEAQGGPLIAELYTKSRLTTNKILCLMRLYGNHRKSEGYLYIKDGDEAKFVTNVDITPKTDIKTIYVQREGKDWQAGNAVYPGETVSIKLEGQGLHKGNFFFQGADNLLLDSLIRNENMAVFRIKVPETTSSTKIEIFNHRENTGKYLTVTEYQKARKFDFMKLDFGNEQMQLDEINKPIYYDGTITDLVLAFDRSKIDRPGDLNGKQYLRIDVKVSNKQGNLLEIYKFDQVGICPGENSSRFGHYSQTDCQAENINFNNYLSRKTYDLDEWSKIEIDISHVNEKYPGQQVSKKRIIIYLKRNHTFDVDVSFPGGLLILKAGSEDFANFGGISFAMIAQFSFYQEGRIAKVKPYKLGAGFIAINAFNFSEAAQANRDVGLVVMGSLYPISSTNKLTFPLYVGFGYLMKEGTLFSLVGPGIRVQF</sequence>
<gene>
    <name evidence="2" type="ORF">RT717_02035</name>
</gene>
<dbReference type="RefSeq" id="WP_317490078.1">
    <property type="nucleotide sequence ID" value="NZ_CP136051.1"/>
</dbReference>
<proteinExistence type="predicted"/>
<feature type="signal peptide" evidence="1">
    <location>
        <begin position="1"/>
        <end position="20"/>
    </location>
</feature>
<accession>A0ABZ0ISN6</accession>
<evidence type="ECO:0000313" key="3">
    <source>
        <dbReference type="Proteomes" id="UP001302349"/>
    </source>
</evidence>
<evidence type="ECO:0000313" key="2">
    <source>
        <dbReference type="EMBL" id="WOK07400.1"/>
    </source>
</evidence>
<reference evidence="2 3" key="1">
    <citation type="journal article" date="2023" name="Microbiol. Resour. Announc.">
        <title>Complete Genome Sequence of Imperialibacter roseus strain P4T.</title>
        <authorList>
            <person name="Tizabi D.R."/>
            <person name="Bachvaroff T."/>
            <person name="Hill R.T."/>
        </authorList>
    </citation>
    <scope>NUCLEOTIDE SEQUENCE [LARGE SCALE GENOMIC DNA]</scope>
    <source>
        <strain evidence="2 3">P4T</strain>
    </source>
</reference>
<dbReference type="EMBL" id="CP136051">
    <property type="protein sequence ID" value="WOK07400.1"/>
    <property type="molecule type" value="Genomic_DNA"/>
</dbReference>
<organism evidence="2 3">
    <name type="scientific">Imperialibacter roseus</name>
    <dbReference type="NCBI Taxonomy" id="1324217"/>
    <lineage>
        <taxon>Bacteria</taxon>
        <taxon>Pseudomonadati</taxon>
        <taxon>Bacteroidota</taxon>
        <taxon>Cytophagia</taxon>
        <taxon>Cytophagales</taxon>
        <taxon>Flammeovirgaceae</taxon>
        <taxon>Imperialibacter</taxon>
    </lineage>
</organism>
<evidence type="ECO:0000256" key="1">
    <source>
        <dbReference type="SAM" id="SignalP"/>
    </source>
</evidence>
<protein>
    <submittedName>
        <fullName evidence="2">Uncharacterized protein</fullName>
    </submittedName>
</protein>
<feature type="chain" id="PRO_5047235345" evidence="1">
    <location>
        <begin position="21"/>
        <end position="712"/>
    </location>
</feature>
<keyword evidence="3" id="KW-1185">Reference proteome</keyword>
<dbReference type="Proteomes" id="UP001302349">
    <property type="component" value="Chromosome"/>
</dbReference>
<keyword evidence="1" id="KW-0732">Signal</keyword>